<dbReference type="Proteomes" id="UP000777265">
    <property type="component" value="Unassembled WGS sequence"/>
</dbReference>
<dbReference type="PANTHER" id="PTHR36307:SF1">
    <property type="entry name" value="FLAGELLA BASAL BODY P-RING FORMATION PROTEIN FLGA"/>
    <property type="match status" value="1"/>
</dbReference>
<dbReference type="InterPro" id="IPR039246">
    <property type="entry name" value="Flagellar_FlgA"/>
</dbReference>
<reference evidence="3" key="1">
    <citation type="journal article" date="2020" name="Biotechnol. Biofuels">
        <title>New insights from the biogas microbiome by comprehensive genome-resolved metagenomics of nearly 1600 species originating from multiple anaerobic digesters.</title>
        <authorList>
            <person name="Campanaro S."/>
            <person name="Treu L."/>
            <person name="Rodriguez-R L.M."/>
            <person name="Kovalovszki A."/>
            <person name="Ziels R.M."/>
            <person name="Maus I."/>
            <person name="Zhu X."/>
            <person name="Kougias P.G."/>
            <person name="Basile A."/>
            <person name="Luo G."/>
            <person name="Schluter A."/>
            <person name="Konstantinidis K.T."/>
            <person name="Angelidaki I."/>
        </authorList>
    </citation>
    <scope>NUCLEOTIDE SEQUENCE</scope>
    <source>
        <strain evidence="3">AS06rmzACSIP_7</strain>
    </source>
</reference>
<dbReference type="PANTHER" id="PTHR36307">
    <property type="entry name" value="FLAGELLA BASAL BODY P-RING FORMATION PROTEIN FLGA"/>
    <property type="match status" value="1"/>
</dbReference>
<proteinExistence type="inferred from homology"/>
<sequence>MMIVIRCLVFLLLLLVPVHGSLFAQEQSFIETRLTNFVKKIYDESEEIHVRPRNIPAQLKGRPNIRNISFVRMPDSRGEGLCLVEIEGKNRRDKNVYVPFRVTRKTRVFVLMENGKKGDVIRRDSVALRDTSLSDRRSVYPSRLEDVVGKTLKKDVPGGTVITSPLLDNPVVIERGEVVSIVAENRRIVVRAKGRALEKGRMGDSIRVKNTSSDREIYGKVVGDSVVSVSF</sequence>
<dbReference type="CDD" id="cd11614">
    <property type="entry name" value="SAF_CpaB_FlgA_like"/>
    <property type="match status" value="1"/>
</dbReference>
<dbReference type="GO" id="GO:0042597">
    <property type="term" value="C:periplasmic space"/>
    <property type="evidence" value="ECO:0007669"/>
    <property type="project" value="UniProtKB-SubCell"/>
</dbReference>
<feature type="domain" description="Flagella basal body P-ring formation protein FlgA SAF" evidence="2">
    <location>
        <begin position="107"/>
        <end position="229"/>
    </location>
</feature>
<comment type="function">
    <text evidence="1">Involved in the assembly process of the P-ring formation. It may associate with FlgF on the rod constituting a structure essential for the P-ring assembly or may act as a modulator protein for the P-ring assembly.</text>
</comment>
<protein>
    <recommendedName>
        <fullName evidence="1">Flagella basal body P-ring formation protein FlgA</fullName>
    </recommendedName>
</protein>
<keyword evidence="1" id="KW-1005">Bacterial flagellum biogenesis</keyword>
<dbReference type="NCBIfam" id="TIGR03170">
    <property type="entry name" value="flgA_cterm"/>
    <property type="match status" value="1"/>
</dbReference>
<dbReference type="Gene3D" id="2.30.30.760">
    <property type="match status" value="1"/>
</dbReference>
<reference evidence="3" key="2">
    <citation type="submission" date="2020-01" db="EMBL/GenBank/DDBJ databases">
        <authorList>
            <person name="Campanaro S."/>
        </authorList>
    </citation>
    <scope>NUCLEOTIDE SEQUENCE</scope>
    <source>
        <strain evidence="3">AS06rmzACSIP_7</strain>
    </source>
</reference>
<accession>A0A971M5H4</accession>
<comment type="similarity">
    <text evidence="1">Belongs to the FlgA family.</text>
</comment>
<dbReference type="Gene3D" id="3.90.1210.10">
    <property type="entry name" value="Antifreeze-like/N-acetylneuraminic acid synthase C-terminal domain"/>
    <property type="match status" value="1"/>
</dbReference>
<dbReference type="GO" id="GO:0044780">
    <property type="term" value="P:bacterial-type flagellum assembly"/>
    <property type="evidence" value="ECO:0007669"/>
    <property type="project" value="InterPro"/>
</dbReference>
<keyword evidence="1" id="KW-0574">Periplasm</keyword>
<keyword evidence="3" id="KW-0282">Flagellum</keyword>
<evidence type="ECO:0000259" key="2">
    <source>
        <dbReference type="Pfam" id="PF13144"/>
    </source>
</evidence>
<comment type="subcellular location">
    <subcellularLocation>
        <location evidence="1">Periplasm</location>
    </subcellularLocation>
</comment>
<evidence type="ECO:0000256" key="1">
    <source>
        <dbReference type="RuleBase" id="RU362063"/>
    </source>
</evidence>
<dbReference type="AlphaFoldDB" id="A0A971M5H4"/>
<organism evidence="3 4">
    <name type="scientific">Syntrophorhabdus aromaticivorans</name>
    <dbReference type="NCBI Taxonomy" id="328301"/>
    <lineage>
        <taxon>Bacteria</taxon>
        <taxon>Pseudomonadati</taxon>
        <taxon>Thermodesulfobacteriota</taxon>
        <taxon>Syntrophorhabdia</taxon>
        <taxon>Syntrophorhabdales</taxon>
        <taxon>Syntrophorhabdaceae</taxon>
        <taxon>Syntrophorhabdus</taxon>
    </lineage>
</organism>
<keyword evidence="3" id="KW-0969">Cilium</keyword>
<comment type="caution">
    <text evidence="3">The sequence shown here is derived from an EMBL/GenBank/DDBJ whole genome shotgun (WGS) entry which is preliminary data.</text>
</comment>
<gene>
    <name evidence="3" type="primary">flgA</name>
    <name evidence="3" type="ORF">GXY80_09250</name>
</gene>
<evidence type="ECO:0000313" key="3">
    <source>
        <dbReference type="EMBL" id="NLW35649.1"/>
    </source>
</evidence>
<dbReference type="InterPro" id="IPR017585">
    <property type="entry name" value="SAF_FlgA"/>
</dbReference>
<dbReference type="Pfam" id="PF13144">
    <property type="entry name" value="ChapFlgA"/>
    <property type="match status" value="1"/>
</dbReference>
<name>A0A971M5H4_9BACT</name>
<dbReference type="EMBL" id="JAAYEE010000156">
    <property type="protein sequence ID" value="NLW35649.1"/>
    <property type="molecule type" value="Genomic_DNA"/>
</dbReference>
<evidence type="ECO:0000313" key="4">
    <source>
        <dbReference type="Proteomes" id="UP000777265"/>
    </source>
</evidence>
<keyword evidence="3" id="KW-0966">Cell projection</keyword>